<feature type="domain" description="RNase L inhibitor RLI-like possible metal-binding" evidence="10">
    <location>
        <begin position="158"/>
        <end position="189"/>
    </location>
</feature>
<dbReference type="HAMAP" id="MF_01116">
    <property type="entry name" value="TSR3"/>
    <property type="match status" value="1"/>
</dbReference>
<evidence type="ECO:0000256" key="7">
    <source>
        <dbReference type="SAM" id="MobiDB-lite"/>
    </source>
</evidence>
<accession>A0A8T0E5C9</accession>
<evidence type="ECO:0000259" key="11">
    <source>
        <dbReference type="Pfam" id="PF13733"/>
    </source>
</evidence>
<dbReference type="InterPro" id="IPR007177">
    <property type="entry name" value="Tsr3_C"/>
</dbReference>
<feature type="region of interest" description="Disordered" evidence="7">
    <location>
        <begin position="329"/>
        <end position="350"/>
    </location>
</feature>
<keyword evidence="3 6" id="KW-0698">rRNA processing</keyword>
<evidence type="ECO:0000256" key="6">
    <source>
        <dbReference type="HAMAP-Rule" id="MF_03146"/>
    </source>
</evidence>
<evidence type="ECO:0000256" key="8">
    <source>
        <dbReference type="SAM" id="SignalP"/>
    </source>
</evidence>
<dbReference type="Pfam" id="PF13733">
    <property type="entry name" value="Glyco_transf_7N"/>
    <property type="match status" value="1"/>
</dbReference>
<dbReference type="GO" id="GO:0016757">
    <property type="term" value="F:glycosyltransferase activity"/>
    <property type="evidence" value="ECO:0007669"/>
    <property type="project" value="InterPro"/>
</dbReference>
<protein>
    <recommendedName>
        <fullName evidence="6">18S rRNA aminocarboxypropyltransferase</fullName>
        <ecNumber evidence="6">2.5.1.157</ecNumber>
    </recommendedName>
</protein>
<comment type="similarity">
    <text evidence="6">Belongs to the TDD superfamily. TSR3 family.</text>
</comment>
<gene>
    <name evidence="12" type="ORF">HNY73_020046</name>
</gene>
<evidence type="ECO:0000256" key="3">
    <source>
        <dbReference type="ARBA" id="ARBA00022552"/>
    </source>
</evidence>
<keyword evidence="13" id="KW-1185">Reference proteome</keyword>
<dbReference type="PANTHER" id="PTHR20426:SF0">
    <property type="entry name" value="18S RRNA AMINOCARBOXYPROPYLTRANSFERASE"/>
    <property type="match status" value="1"/>
</dbReference>
<evidence type="ECO:0000313" key="12">
    <source>
        <dbReference type="EMBL" id="KAF8767039.1"/>
    </source>
</evidence>
<feature type="domain" description="Galactosyltransferase N-terminal" evidence="11">
    <location>
        <begin position="47"/>
        <end position="131"/>
    </location>
</feature>
<comment type="caution">
    <text evidence="12">The sequence shown here is derived from an EMBL/GenBank/DDBJ whole genome shotgun (WGS) entry which is preliminary data.</text>
</comment>
<dbReference type="GO" id="GO:1904047">
    <property type="term" value="F:S-adenosyl-L-methionine binding"/>
    <property type="evidence" value="ECO:0007669"/>
    <property type="project" value="UniProtKB-UniRule"/>
</dbReference>
<feature type="domain" description="16S/18S rRNA aminocarboxypropyltransferase Tsr3 C-terminal" evidence="9">
    <location>
        <begin position="193"/>
        <end position="319"/>
    </location>
</feature>
<dbReference type="GO" id="GO:0106388">
    <property type="term" value="F:rRNA small subunit aminocarboxypropyltransferase activity"/>
    <property type="evidence" value="ECO:0007669"/>
    <property type="project" value="UniProtKB-EC"/>
</dbReference>
<evidence type="ECO:0000259" key="9">
    <source>
        <dbReference type="Pfam" id="PF04034"/>
    </source>
</evidence>
<feature type="binding site" evidence="6">
    <location>
        <position position="242"/>
    </location>
    <ligand>
        <name>S-adenosyl-L-methionine</name>
        <dbReference type="ChEBI" id="CHEBI:59789"/>
    </ligand>
</feature>
<dbReference type="InterPro" id="IPR022968">
    <property type="entry name" value="Tsr3-like"/>
</dbReference>
<dbReference type="Pfam" id="PF04034">
    <property type="entry name" value="Ribo_biogen_C"/>
    <property type="match status" value="1"/>
</dbReference>
<evidence type="ECO:0000256" key="1">
    <source>
        <dbReference type="ARBA" id="ARBA00022490"/>
    </source>
</evidence>
<keyword evidence="1" id="KW-0963">Cytoplasm</keyword>
<comment type="catalytic activity">
    <reaction evidence="6">
        <text>an N(1)-methylpseudouridine in rRNA + S-adenosyl-L-methionine = N(1)-methyl-N(3)-[(3S)-3-amino-3-carboxypropyl]pseudouridine in rRNA + S-methyl-5'-thioadenosine + H(+)</text>
        <dbReference type="Rhea" id="RHEA:63296"/>
        <dbReference type="Rhea" id="RHEA-COMP:11634"/>
        <dbReference type="Rhea" id="RHEA-COMP:16310"/>
        <dbReference type="ChEBI" id="CHEBI:15378"/>
        <dbReference type="ChEBI" id="CHEBI:17509"/>
        <dbReference type="ChEBI" id="CHEBI:59789"/>
        <dbReference type="ChEBI" id="CHEBI:74890"/>
        <dbReference type="ChEBI" id="CHEBI:146234"/>
        <dbReference type="EC" id="2.5.1.157"/>
    </reaction>
</comment>
<name>A0A8T0E5C9_ARGBR</name>
<keyword evidence="5 6" id="KW-0949">S-adenosyl-L-methionine</keyword>
<evidence type="ECO:0000256" key="4">
    <source>
        <dbReference type="ARBA" id="ARBA00022679"/>
    </source>
</evidence>
<dbReference type="Gene3D" id="3.90.550.10">
    <property type="entry name" value="Spore Coat Polysaccharide Biosynthesis Protein SpsA, Chain A"/>
    <property type="match status" value="1"/>
</dbReference>
<evidence type="ECO:0000259" key="10">
    <source>
        <dbReference type="Pfam" id="PF04068"/>
    </source>
</evidence>
<dbReference type="EC" id="2.5.1.157" evidence="6"/>
<dbReference type="GO" id="GO:0005975">
    <property type="term" value="P:carbohydrate metabolic process"/>
    <property type="evidence" value="ECO:0007669"/>
    <property type="project" value="InterPro"/>
</dbReference>
<reference evidence="12" key="2">
    <citation type="submission" date="2020-06" db="EMBL/GenBank/DDBJ databases">
        <authorList>
            <person name="Sheffer M."/>
        </authorList>
    </citation>
    <scope>NUCLEOTIDE SEQUENCE</scope>
</reference>
<reference evidence="12" key="1">
    <citation type="journal article" date="2020" name="bioRxiv">
        <title>Chromosome-level reference genome of the European wasp spider Argiope bruennichi: a resource for studies on range expansion and evolutionary adaptation.</title>
        <authorList>
            <person name="Sheffer M.M."/>
            <person name="Hoppe A."/>
            <person name="Krehenwinkel H."/>
            <person name="Uhl G."/>
            <person name="Kuss A.W."/>
            <person name="Jensen L."/>
            <person name="Jensen C."/>
            <person name="Gillespie R.G."/>
            <person name="Hoff K.J."/>
            <person name="Prost S."/>
        </authorList>
    </citation>
    <scope>NUCLEOTIDE SEQUENCE</scope>
</reference>
<feature type="signal peptide" evidence="8">
    <location>
        <begin position="1"/>
        <end position="23"/>
    </location>
</feature>
<dbReference type="InterPro" id="IPR007209">
    <property type="entry name" value="RNaseL-inhib-like_metal-bd_dom"/>
</dbReference>
<feature type="chain" id="PRO_5035770327" description="18S rRNA aminocarboxypropyltransferase" evidence="8">
    <location>
        <begin position="24"/>
        <end position="350"/>
    </location>
</feature>
<dbReference type="PRINTS" id="PR02050">
    <property type="entry name" value="B14GALTRFASE"/>
</dbReference>
<dbReference type="InterPro" id="IPR029044">
    <property type="entry name" value="Nucleotide-diphossugar_trans"/>
</dbReference>
<evidence type="ECO:0000256" key="5">
    <source>
        <dbReference type="ARBA" id="ARBA00022691"/>
    </source>
</evidence>
<dbReference type="AlphaFoldDB" id="A0A8T0E5C9"/>
<keyword evidence="2 6" id="KW-0690">Ribosome biogenesis</keyword>
<feature type="binding site" evidence="6">
    <location>
        <position position="219"/>
    </location>
    <ligand>
        <name>S-adenosyl-L-methionine</name>
        <dbReference type="ChEBI" id="CHEBI:59789"/>
    </ligand>
</feature>
<comment type="function">
    <text evidence="6">Aminocarboxypropyltransferase that catalyzes the aminocarboxypropyl transfer on pseudouridine in 18S rRNA. It constitutes the last step in biosynthesis of the hypermodified N1-methyl-N3-(3-amino-3-carboxypropyl) pseudouridine (m1acp3-Psi).</text>
</comment>
<dbReference type="InterPro" id="IPR003859">
    <property type="entry name" value="Galactosyl_T"/>
</dbReference>
<evidence type="ECO:0000256" key="2">
    <source>
        <dbReference type="ARBA" id="ARBA00022517"/>
    </source>
</evidence>
<evidence type="ECO:0000313" key="13">
    <source>
        <dbReference type="Proteomes" id="UP000807504"/>
    </source>
</evidence>
<sequence length="350" mass="39693">MRKFVGGLLLLLASSVTISVLLAISSLSPNCTQADFYKVQDRQSSWGPHRLAIIVPFRDRFEELLQFAPHIHDFLNKQKIKHTIYVINQVDKLRFNRASLINVGHILSRKDCDYLAMHDVDLLPLNPKLNYSYPENGPFHVASPEYHPKYHYFLFPGAMWDLGQCDPKKCSGRKLSRLGLIKTLRLGQRFNGIILSPMAKKCVGPQDKEIIMEHGAAVVDCSWACLEQTPFSKMKGNHLRLLPYFVATNPINYGKPCSLSCVEALAAVFYITGFNELAESYLKQFKWGHTFLSVNEELLSSYASCSSSEEILSIQAAYLRKLDEERHADKGEIDWPSSGDDSEDEEEEVT</sequence>
<dbReference type="SUPFAM" id="SSF53448">
    <property type="entry name" value="Nucleotide-diphospho-sugar transferases"/>
    <property type="match status" value="1"/>
</dbReference>
<dbReference type="PANTHER" id="PTHR20426">
    <property type="entry name" value="RIBOSOME BIOGENESIS PROTEIN TSR3 HOMOLOG"/>
    <property type="match status" value="1"/>
</dbReference>
<proteinExistence type="inferred from homology"/>
<comment type="caution">
    <text evidence="6">Lacks conserved residue(s) required for the propagation of feature annotation.</text>
</comment>
<dbReference type="GO" id="GO:0000455">
    <property type="term" value="P:enzyme-directed rRNA pseudouridine synthesis"/>
    <property type="evidence" value="ECO:0007669"/>
    <property type="project" value="UniProtKB-UniRule"/>
</dbReference>
<dbReference type="Pfam" id="PF04068">
    <property type="entry name" value="Fer4_RLI"/>
    <property type="match status" value="1"/>
</dbReference>
<dbReference type="Proteomes" id="UP000807504">
    <property type="component" value="Unassembled WGS sequence"/>
</dbReference>
<feature type="compositionally biased region" description="Acidic residues" evidence="7">
    <location>
        <begin position="340"/>
        <end position="350"/>
    </location>
</feature>
<dbReference type="NCBIfam" id="NF002621">
    <property type="entry name" value="PRK02287.1"/>
    <property type="match status" value="1"/>
</dbReference>
<keyword evidence="4 6" id="KW-0808">Transferase</keyword>
<dbReference type="EMBL" id="JABXBU010002230">
    <property type="protein sequence ID" value="KAF8767039.1"/>
    <property type="molecule type" value="Genomic_DNA"/>
</dbReference>
<dbReference type="InterPro" id="IPR027995">
    <property type="entry name" value="Galactosyl_T_N"/>
</dbReference>
<organism evidence="12 13">
    <name type="scientific">Argiope bruennichi</name>
    <name type="common">Wasp spider</name>
    <name type="synonym">Aranea bruennichi</name>
    <dbReference type="NCBI Taxonomy" id="94029"/>
    <lineage>
        <taxon>Eukaryota</taxon>
        <taxon>Metazoa</taxon>
        <taxon>Ecdysozoa</taxon>
        <taxon>Arthropoda</taxon>
        <taxon>Chelicerata</taxon>
        <taxon>Arachnida</taxon>
        <taxon>Araneae</taxon>
        <taxon>Araneomorphae</taxon>
        <taxon>Entelegynae</taxon>
        <taxon>Araneoidea</taxon>
        <taxon>Araneidae</taxon>
        <taxon>Argiope</taxon>
    </lineage>
</organism>
<feature type="binding site" evidence="6">
    <location>
        <position position="171"/>
    </location>
    <ligand>
        <name>S-adenosyl-L-methionine</name>
        <dbReference type="ChEBI" id="CHEBI:59789"/>
    </ligand>
</feature>
<keyword evidence="8" id="KW-0732">Signal</keyword>
<dbReference type="GO" id="GO:0030490">
    <property type="term" value="P:maturation of SSU-rRNA"/>
    <property type="evidence" value="ECO:0007669"/>
    <property type="project" value="TreeGrafter"/>
</dbReference>